<dbReference type="InterPro" id="IPR016039">
    <property type="entry name" value="Thiolase-like"/>
</dbReference>
<evidence type="ECO:0000313" key="1">
    <source>
        <dbReference type="EMBL" id="GAI09287.1"/>
    </source>
</evidence>
<dbReference type="GO" id="GO:0016746">
    <property type="term" value="F:acyltransferase activity"/>
    <property type="evidence" value="ECO:0007669"/>
    <property type="project" value="InterPro"/>
</dbReference>
<sequence>MLYRNVRIEAFGYELPETVITSRSLEERVAPIYEKLNLSYGRFEMMTGIRE</sequence>
<accession>X1KQD3</accession>
<feature type="non-terminal residue" evidence="1">
    <location>
        <position position="51"/>
    </location>
</feature>
<reference evidence="1" key="1">
    <citation type="journal article" date="2014" name="Front. Microbiol.">
        <title>High frequency of phylogenetically diverse reductive dehalogenase-homologous genes in deep subseafloor sedimentary metagenomes.</title>
        <authorList>
            <person name="Kawai M."/>
            <person name="Futagami T."/>
            <person name="Toyoda A."/>
            <person name="Takaki Y."/>
            <person name="Nishi S."/>
            <person name="Hori S."/>
            <person name="Arai W."/>
            <person name="Tsubouchi T."/>
            <person name="Morono Y."/>
            <person name="Uchiyama I."/>
            <person name="Ito T."/>
            <person name="Fujiyama A."/>
            <person name="Inagaki F."/>
            <person name="Takami H."/>
        </authorList>
    </citation>
    <scope>NUCLEOTIDE SEQUENCE</scope>
    <source>
        <strain evidence="1">Expedition CK06-06</strain>
    </source>
</reference>
<proteinExistence type="predicted"/>
<dbReference type="AlphaFoldDB" id="X1KQD3"/>
<dbReference type="Gene3D" id="3.40.47.10">
    <property type="match status" value="1"/>
</dbReference>
<name>X1KQD3_9ZZZZ</name>
<organism evidence="1">
    <name type="scientific">marine sediment metagenome</name>
    <dbReference type="NCBI Taxonomy" id="412755"/>
    <lineage>
        <taxon>unclassified sequences</taxon>
        <taxon>metagenomes</taxon>
        <taxon>ecological metagenomes</taxon>
    </lineage>
</organism>
<comment type="caution">
    <text evidence="1">The sequence shown here is derived from an EMBL/GenBank/DDBJ whole genome shotgun (WGS) entry which is preliminary data.</text>
</comment>
<protein>
    <submittedName>
        <fullName evidence="1">Uncharacterized protein</fullName>
    </submittedName>
</protein>
<dbReference type="EMBL" id="BARV01010202">
    <property type="protein sequence ID" value="GAI09287.1"/>
    <property type="molecule type" value="Genomic_DNA"/>
</dbReference>
<gene>
    <name evidence="1" type="ORF">S06H3_19832</name>
</gene>